<keyword evidence="17" id="KW-1185">Reference proteome</keyword>
<evidence type="ECO:0000259" key="14">
    <source>
        <dbReference type="Pfam" id="PF02875"/>
    </source>
</evidence>
<dbReference type="NCBIfam" id="NF001126">
    <property type="entry name" value="PRK00139.1-4"/>
    <property type="match status" value="1"/>
</dbReference>
<feature type="binding site" evidence="11">
    <location>
        <position position="473"/>
    </location>
    <ligand>
        <name>meso-2,6-diaminopimelate</name>
        <dbReference type="ChEBI" id="CHEBI:57791"/>
    </ligand>
</feature>
<feature type="domain" description="Mur ligase central" evidence="15">
    <location>
        <begin position="119"/>
        <end position="320"/>
    </location>
</feature>
<dbReference type="InterPro" id="IPR035911">
    <property type="entry name" value="MurE/MurF_N"/>
</dbReference>
<feature type="domain" description="Mur ligase C-terminal" evidence="14">
    <location>
        <begin position="343"/>
        <end position="471"/>
    </location>
</feature>
<gene>
    <name evidence="11" type="primary">murE</name>
    <name evidence="16" type="ORF">QS748_07665</name>
</gene>
<dbReference type="PROSITE" id="PS01011">
    <property type="entry name" value="FOLYLPOLYGLU_SYNT_1"/>
    <property type="match status" value="1"/>
</dbReference>
<proteinExistence type="inferred from homology"/>
<keyword evidence="7 11" id="KW-0133">Cell shape</keyword>
<comment type="caution">
    <text evidence="11">Lacks conserved residue(s) required for the propagation of feature annotation.</text>
</comment>
<dbReference type="PANTHER" id="PTHR23135:SF4">
    <property type="entry name" value="UDP-N-ACETYLMURAMOYL-L-ALANYL-D-GLUTAMATE--2,6-DIAMINOPIMELATE LIGASE MURE HOMOLOG, CHLOROPLASTIC"/>
    <property type="match status" value="1"/>
</dbReference>
<feature type="binding site" evidence="11">
    <location>
        <begin position="121"/>
        <end position="127"/>
    </location>
    <ligand>
        <name>ATP</name>
        <dbReference type="ChEBI" id="CHEBI:30616"/>
    </ligand>
</feature>
<evidence type="ECO:0000313" key="16">
    <source>
        <dbReference type="EMBL" id="MDP0589067.1"/>
    </source>
</evidence>
<keyword evidence="9 11" id="KW-0131">Cell cycle</keyword>
<feature type="binding site" evidence="11">
    <location>
        <begin position="163"/>
        <end position="164"/>
    </location>
    <ligand>
        <name>UDP-N-acetyl-alpha-D-muramoyl-L-alanyl-D-glutamate</name>
        <dbReference type="ChEBI" id="CHEBI:83900"/>
    </ligand>
</feature>
<comment type="cofactor">
    <cofactor evidence="11">
        <name>Mg(2+)</name>
        <dbReference type="ChEBI" id="CHEBI:18420"/>
    </cofactor>
</comment>
<dbReference type="InterPro" id="IPR018109">
    <property type="entry name" value="Folylpolyglutamate_synth_CS"/>
</dbReference>
<feature type="binding site" evidence="11">
    <location>
        <position position="190"/>
    </location>
    <ligand>
        <name>UDP-N-acetyl-alpha-D-muramoyl-L-alanyl-D-glutamate</name>
        <dbReference type="ChEBI" id="CHEBI:83900"/>
    </ligand>
</feature>
<dbReference type="GO" id="GO:0009252">
    <property type="term" value="P:peptidoglycan biosynthetic process"/>
    <property type="evidence" value="ECO:0007669"/>
    <property type="project" value="UniProtKB-UniRule"/>
</dbReference>
<evidence type="ECO:0000256" key="3">
    <source>
        <dbReference type="ARBA" id="ARBA00022598"/>
    </source>
</evidence>
<feature type="binding site" evidence="11">
    <location>
        <position position="32"/>
    </location>
    <ligand>
        <name>UDP-N-acetyl-alpha-D-muramoyl-L-alanyl-D-glutamate</name>
        <dbReference type="ChEBI" id="CHEBI:83900"/>
    </ligand>
</feature>
<comment type="catalytic activity">
    <reaction evidence="11">
        <text>UDP-N-acetyl-alpha-D-muramoyl-L-alanyl-D-glutamate + meso-2,6-diaminopimelate + ATP = UDP-N-acetyl-alpha-D-muramoyl-L-alanyl-gamma-D-glutamyl-meso-2,6-diaminopimelate + ADP + phosphate + H(+)</text>
        <dbReference type="Rhea" id="RHEA:23676"/>
        <dbReference type="ChEBI" id="CHEBI:15378"/>
        <dbReference type="ChEBI" id="CHEBI:30616"/>
        <dbReference type="ChEBI" id="CHEBI:43474"/>
        <dbReference type="ChEBI" id="CHEBI:57791"/>
        <dbReference type="ChEBI" id="CHEBI:83900"/>
        <dbReference type="ChEBI" id="CHEBI:83905"/>
        <dbReference type="ChEBI" id="CHEBI:456216"/>
        <dbReference type="EC" id="6.3.2.13"/>
    </reaction>
</comment>
<evidence type="ECO:0000256" key="6">
    <source>
        <dbReference type="ARBA" id="ARBA00022840"/>
    </source>
</evidence>
<dbReference type="GO" id="GO:0000287">
    <property type="term" value="F:magnesium ion binding"/>
    <property type="evidence" value="ECO:0007669"/>
    <property type="project" value="UniProtKB-UniRule"/>
</dbReference>
<evidence type="ECO:0000256" key="8">
    <source>
        <dbReference type="ARBA" id="ARBA00022984"/>
    </source>
</evidence>
<dbReference type="GO" id="GO:0008765">
    <property type="term" value="F:UDP-N-acetylmuramoylalanyl-D-glutamate-2,6-diaminopimelate ligase activity"/>
    <property type="evidence" value="ECO:0007669"/>
    <property type="project" value="UniProtKB-UniRule"/>
</dbReference>
<evidence type="ECO:0000256" key="5">
    <source>
        <dbReference type="ARBA" id="ARBA00022741"/>
    </source>
</evidence>
<keyword evidence="10 11" id="KW-0961">Cell wall biogenesis/degradation</keyword>
<dbReference type="SUPFAM" id="SSF53244">
    <property type="entry name" value="MurD-like peptide ligases, peptide-binding domain"/>
    <property type="match status" value="1"/>
</dbReference>
<dbReference type="AlphaFoldDB" id="A0AA90NM50"/>
<comment type="PTM">
    <text evidence="11">Carboxylation is probably crucial for Mg(2+) binding and, consequently, for the gamma-phosphate positioning of ATP.</text>
</comment>
<keyword evidence="2 11" id="KW-0963">Cytoplasm</keyword>
<feature type="binding site" evidence="11">
    <location>
        <position position="196"/>
    </location>
    <ligand>
        <name>UDP-N-acetyl-alpha-D-muramoyl-L-alanyl-D-glutamate</name>
        <dbReference type="ChEBI" id="CHEBI:83900"/>
    </ligand>
</feature>
<dbReference type="InterPro" id="IPR004101">
    <property type="entry name" value="Mur_ligase_C"/>
</dbReference>
<dbReference type="InterPro" id="IPR013221">
    <property type="entry name" value="Mur_ligase_cen"/>
</dbReference>
<reference evidence="16 17" key="1">
    <citation type="journal article" date="2023" name="bioRxiv">
        <title>An intranuclear bacterial parasite of deep-sea mussels expresses apoptosis inhibitors acquired from its host.</title>
        <authorList>
            <person name="Gonzalez Porras M.A."/>
            <person name="Assie A."/>
            <person name="Tietjen M."/>
            <person name="Violette M."/>
            <person name="Kleiner M."/>
            <person name="Gruber-Vodicka H."/>
            <person name="Dubilier N."/>
            <person name="Leisch N."/>
        </authorList>
    </citation>
    <scope>NUCLEOTIDE SEQUENCE [LARGE SCALE GENOMIC DNA]</scope>
    <source>
        <strain evidence="16">IAP13</strain>
    </source>
</reference>
<dbReference type="Gene3D" id="3.40.1190.10">
    <property type="entry name" value="Mur-like, catalytic domain"/>
    <property type="match status" value="1"/>
</dbReference>
<evidence type="ECO:0000256" key="10">
    <source>
        <dbReference type="ARBA" id="ARBA00023316"/>
    </source>
</evidence>
<dbReference type="Proteomes" id="UP001178148">
    <property type="component" value="Unassembled WGS sequence"/>
</dbReference>
<feature type="binding site" evidence="11">
    <location>
        <position position="469"/>
    </location>
    <ligand>
        <name>meso-2,6-diaminopimelate</name>
        <dbReference type="ChEBI" id="CHEBI:57791"/>
    </ligand>
</feature>
<comment type="caution">
    <text evidence="16">The sequence shown here is derived from an EMBL/GenBank/DDBJ whole genome shotgun (WGS) entry which is preliminary data.</text>
</comment>
<dbReference type="GO" id="GO:0008360">
    <property type="term" value="P:regulation of cell shape"/>
    <property type="evidence" value="ECO:0007669"/>
    <property type="project" value="UniProtKB-KW"/>
</dbReference>
<evidence type="ECO:0000256" key="12">
    <source>
        <dbReference type="RuleBase" id="RU004135"/>
    </source>
</evidence>
<evidence type="ECO:0000259" key="13">
    <source>
        <dbReference type="Pfam" id="PF01225"/>
    </source>
</evidence>
<dbReference type="InterPro" id="IPR036565">
    <property type="entry name" value="Mur-like_cat_sf"/>
</dbReference>
<keyword evidence="3 11" id="KW-0436">Ligase</keyword>
<dbReference type="GO" id="GO:0004326">
    <property type="term" value="F:tetrahydrofolylpolyglutamate synthase activity"/>
    <property type="evidence" value="ECO:0007669"/>
    <property type="project" value="InterPro"/>
</dbReference>
<evidence type="ECO:0000256" key="7">
    <source>
        <dbReference type="ARBA" id="ARBA00022960"/>
    </source>
</evidence>
<feature type="binding site" evidence="11">
    <location>
        <begin position="416"/>
        <end position="419"/>
    </location>
    <ligand>
        <name>meso-2,6-diaminopimelate</name>
        <dbReference type="ChEBI" id="CHEBI:57791"/>
    </ligand>
</feature>
<dbReference type="Gene3D" id="3.40.1390.10">
    <property type="entry name" value="MurE/MurF, N-terminal domain"/>
    <property type="match status" value="1"/>
</dbReference>
<accession>A0AA90NM50</accession>
<dbReference type="NCBIfam" id="TIGR01085">
    <property type="entry name" value="murE"/>
    <property type="match status" value="1"/>
</dbReference>
<comment type="similarity">
    <text evidence="1 11">Belongs to the MurCDEF family. MurE subfamily.</text>
</comment>
<comment type="pathway">
    <text evidence="11 12">Cell wall biogenesis; peptidoglycan biosynthesis.</text>
</comment>
<feature type="binding site" evidence="11">
    <location>
        <position position="392"/>
    </location>
    <ligand>
        <name>meso-2,6-diaminopimelate</name>
        <dbReference type="ChEBI" id="CHEBI:57791"/>
    </ligand>
</feature>
<feature type="short sequence motif" description="Meso-diaminopimelate recognition motif" evidence="11">
    <location>
        <begin position="416"/>
        <end position="419"/>
    </location>
</feature>
<dbReference type="GO" id="GO:0071555">
    <property type="term" value="P:cell wall organization"/>
    <property type="evidence" value="ECO:0007669"/>
    <property type="project" value="UniProtKB-KW"/>
</dbReference>
<keyword evidence="4 11" id="KW-0132">Cell division</keyword>
<feature type="binding site" evidence="11">
    <location>
        <position position="162"/>
    </location>
    <ligand>
        <name>UDP-N-acetyl-alpha-D-muramoyl-L-alanyl-D-glutamate</name>
        <dbReference type="ChEBI" id="CHEBI:83900"/>
    </ligand>
</feature>
<dbReference type="SUPFAM" id="SSF63418">
    <property type="entry name" value="MurE/MurF N-terminal domain"/>
    <property type="match status" value="1"/>
</dbReference>
<evidence type="ECO:0000256" key="9">
    <source>
        <dbReference type="ARBA" id="ARBA00023306"/>
    </source>
</evidence>
<keyword evidence="11" id="KW-0460">Magnesium</keyword>
<dbReference type="EMBL" id="JASXSV010000009">
    <property type="protein sequence ID" value="MDP0589067.1"/>
    <property type="molecule type" value="Genomic_DNA"/>
</dbReference>
<protein>
    <recommendedName>
        <fullName evidence="11">UDP-N-acetylmuramoyl-L-alanyl-D-glutamate--2,6-diaminopimelate ligase</fullName>
        <ecNumber evidence="11">6.3.2.13</ecNumber>
    </recommendedName>
    <alternativeName>
        <fullName evidence="11">Meso-A2pm-adding enzyme</fullName>
    </alternativeName>
    <alternativeName>
        <fullName evidence="11">Meso-diaminopimelate-adding enzyme</fullName>
    </alternativeName>
    <alternativeName>
        <fullName evidence="11">UDP-MurNAc-L-Ala-D-Glu:meso-diaminopimelate ligase</fullName>
    </alternativeName>
    <alternativeName>
        <fullName evidence="11">UDP-MurNAc-tripeptide synthetase</fullName>
    </alternativeName>
    <alternativeName>
        <fullName evidence="11">UDP-N-acetylmuramyl-tripeptide synthetase</fullName>
    </alternativeName>
</protein>
<keyword evidence="5 11" id="KW-0547">Nucleotide-binding</keyword>
<evidence type="ECO:0000256" key="11">
    <source>
        <dbReference type="HAMAP-Rule" id="MF_00208"/>
    </source>
</evidence>
<feature type="domain" description="Mur ligase N-terminal catalytic" evidence="13">
    <location>
        <begin position="27"/>
        <end position="106"/>
    </location>
</feature>
<feature type="binding site" evidence="11">
    <location>
        <position position="34"/>
    </location>
    <ligand>
        <name>UDP-N-acetyl-alpha-D-muramoyl-L-alanyl-D-glutamate</name>
        <dbReference type="ChEBI" id="CHEBI:83900"/>
    </ligand>
</feature>
<comment type="subcellular location">
    <subcellularLocation>
        <location evidence="11 12">Cytoplasm</location>
    </subcellularLocation>
</comment>
<dbReference type="SUPFAM" id="SSF53623">
    <property type="entry name" value="MurD-like peptide ligases, catalytic domain"/>
    <property type="match status" value="1"/>
</dbReference>
<dbReference type="GO" id="GO:0005737">
    <property type="term" value="C:cytoplasm"/>
    <property type="evidence" value="ECO:0007669"/>
    <property type="project" value="UniProtKB-SubCell"/>
</dbReference>
<dbReference type="GO" id="GO:0005524">
    <property type="term" value="F:ATP binding"/>
    <property type="evidence" value="ECO:0007669"/>
    <property type="project" value="UniProtKB-UniRule"/>
</dbReference>
<evidence type="ECO:0000256" key="2">
    <source>
        <dbReference type="ARBA" id="ARBA00022490"/>
    </source>
</evidence>
<feature type="binding site" evidence="11">
    <location>
        <position position="198"/>
    </location>
    <ligand>
        <name>UDP-N-acetyl-alpha-D-muramoyl-L-alanyl-D-glutamate</name>
        <dbReference type="ChEBI" id="CHEBI:83900"/>
    </ligand>
</feature>
<evidence type="ECO:0000313" key="17">
    <source>
        <dbReference type="Proteomes" id="UP001178148"/>
    </source>
</evidence>
<evidence type="ECO:0000256" key="4">
    <source>
        <dbReference type="ARBA" id="ARBA00022618"/>
    </source>
</evidence>
<keyword evidence="8 11" id="KW-0573">Peptidoglycan synthesis</keyword>
<dbReference type="Pfam" id="PF08245">
    <property type="entry name" value="Mur_ligase_M"/>
    <property type="match status" value="1"/>
</dbReference>
<dbReference type="HAMAP" id="MF_00208">
    <property type="entry name" value="MurE"/>
    <property type="match status" value="1"/>
</dbReference>
<dbReference type="InterPro" id="IPR036615">
    <property type="entry name" value="Mur_ligase_C_dom_sf"/>
</dbReference>
<dbReference type="Gene3D" id="3.90.190.20">
    <property type="entry name" value="Mur ligase, C-terminal domain"/>
    <property type="match status" value="1"/>
</dbReference>
<dbReference type="InterPro" id="IPR005761">
    <property type="entry name" value="UDP-N-AcMur-Glu-dNH2Pim_ligase"/>
</dbReference>
<dbReference type="EC" id="6.3.2.13" evidence="11"/>
<feature type="modified residue" description="N6-carboxylysine" evidence="11">
    <location>
        <position position="230"/>
    </location>
</feature>
<organism evidence="16 17">
    <name type="scientific">Candidatus Endonucleibacter bathymodioli</name>
    <dbReference type="NCBI Taxonomy" id="539814"/>
    <lineage>
        <taxon>Bacteria</taxon>
        <taxon>Pseudomonadati</taxon>
        <taxon>Pseudomonadota</taxon>
        <taxon>Gammaproteobacteria</taxon>
        <taxon>Oceanospirillales</taxon>
        <taxon>Endozoicomonadaceae</taxon>
        <taxon>Candidatus Endonucleibacter</taxon>
    </lineage>
</organism>
<dbReference type="GO" id="GO:0051301">
    <property type="term" value="P:cell division"/>
    <property type="evidence" value="ECO:0007669"/>
    <property type="project" value="UniProtKB-KW"/>
</dbReference>
<dbReference type="InterPro" id="IPR000713">
    <property type="entry name" value="Mur_ligase_N"/>
</dbReference>
<dbReference type="Pfam" id="PF01225">
    <property type="entry name" value="Mur_ligase"/>
    <property type="match status" value="1"/>
</dbReference>
<dbReference type="PANTHER" id="PTHR23135">
    <property type="entry name" value="MUR LIGASE FAMILY MEMBER"/>
    <property type="match status" value="1"/>
</dbReference>
<evidence type="ECO:0000256" key="1">
    <source>
        <dbReference type="ARBA" id="ARBA00005898"/>
    </source>
</evidence>
<sequence length="501" mass="53482">MTGRQIATFNDVLLQLGAALVDDDRSISGLVLDSRKIVGGELFLAMPGIASDGREFVVHACQRGASAILAEADGKNSYSSKWAGIDIPVVCVQDLKSSVGIIAARYYRSCSEKVKVIGVTGTNGKTSCCWFLANILSVMGQRCAIMGTLGKGLTAALEPMLNTTPDVISTHKFIASLDGTGTSSLAMEVSSHGLEQGRVDGVRFDVGVFTNISRDHLDSYRGMDEYAAAKSLLFSDQLLANAIINQDDPYADMMLSACPKGLNIITWSLSDSSANVYASEVKFLVEGMEAIIHSPWGIFEISTPLMGRFNLENLLAVMATLGVFGCSLSKVVPLLSSLEAVPGRMQRLGGGNKPLVLVDYAHTPSALKSVLSSLREHGAKKLSCVFGCGGDRDKGKRPLMLEAAVQGADNVILTSDNPRTESPEAIISDALEGVDKYAWQRLDVVVSRADAIAKGIATADIDDIIVVAGKGCEAYQEVNGVRYPFDDCYHVGNALEKWNKP</sequence>
<comment type="function">
    <text evidence="11">Catalyzes the addition of meso-diaminopimelic acid to the nucleotide precursor UDP-N-acetylmuramoyl-L-alanyl-D-glutamate (UMAG) in the biosynthesis of bacterial cell-wall peptidoglycan.</text>
</comment>
<name>A0AA90NM50_9GAMM</name>
<keyword evidence="6 11" id="KW-0067">ATP-binding</keyword>
<evidence type="ECO:0000259" key="15">
    <source>
        <dbReference type="Pfam" id="PF08245"/>
    </source>
</evidence>
<dbReference type="Pfam" id="PF02875">
    <property type="entry name" value="Mur_ligase_C"/>
    <property type="match status" value="1"/>
</dbReference>